<reference evidence="6 7" key="1">
    <citation type="journal article" date="2015" name="Stand. Genomic Sci.">
        <title>Genomic Encyclopedia of Bacterial and Archaeal Type Strains, Phase III: the genomes of soil and plant-associated and newly described type strains.</title>
        <authorList>
            <person name="Whitman W.B."/>
            <person name="Woyke T."/>
            <person name="Klenk H.P."/>
            <person name="Zhou Y."/>
            <person name="Lilburn T.G."/>
            <person name="Beck B.J."/>
            <person name="De Vos P."/>
            <person name="Vandamme P."/>
            <person name="Eisen J.A."/>
            <person name="Garrity G."/>
            <person name="Hugenholtz P."/>
            <person name="Kyrpides N.C."/>
        </authorList>
    </citation>
    <scope>NUCLEOTIDE SEQUENCE [LARGE SCALE GENOMIC DNA]</scope>
    <source>
        <strain evidence="6 7">CGMCC 1.7271</strain>
    </source>
</reference>
<evidence type="ECO:0000256" key="2">
    <source>
        <dbReference type="ARBA" id="ARBA00022748"/>
    </source>
</evidence>
<keyword evidence="2" id="KW-0201">Cytochrome c-type biogenesis</keyword>
<dbReference type="PANTHER" id="PTHR42852:SF6">
    <property type="entry name" value="THIOL:DISULFIDE INTERCHANGE PROTEIN DSBE"/>
    <property type="match status" value="1"/>
</dbReference>
<evidence type="ECO:0000259" key="5">
    <source>
        <dbReference type="PROSITE" id="PS51352"/>
    </source>
</evidence>
<accession>A0A562SYM2</accession>
<dbReference type="Gene3D" id="3.40.30.10">
    <property type="entry name" value="Glutaredoxin"/>
    <property type="match status" value="1"/>
</dbReference>
<dbReference type="GO" id="GO:0030313">
    <property type="term" value="C:cell envelope"/>
    <property type="evidence" value="ECO:0007669"/>
    <property type="project" value="UniProtKB-SubCell"/>
</dbReference>
<dbReference type="AlphaFoldDB" id="A0A562SYM2"/>
<organism evidence="6 7">
    <name type="scientific">Lacibacter cauensis</name>
    <dbReference type="NCBI Taxonomy" id="510947"/>
    <lineage>
        <taxon>Bacteria</taxon>
        <taxon>Pseudomonadati</taxon>
        <taxon>Bacteroidota</taxon>
        <taxon>Chitinophagia</taxon>
        <taxon>Chitinophagales</taxon>
        <taxon>Chitinophagaceae</taxon>
        <taxon>Lacibacter</taxon>
    </lineage>
</organism>
<evidence type="ECO:0000256" key="3">
    <source>
        <dbReference type="ARBA" id="ARBA00023157"/>
    </source>
</evidence>
<gene>
    <name evidence="6" type="ORF">IQ13_0918</name>
</gene>
<dbReference type="Proteomes" id="UP000316167">
    <property type="component" value="Unassembled WGS sequence"/>
</dbReference>
<dbReference type="GO" id="GO:0016209">
    <property type="term" value="F:antioxidant activity"/>
    <property type="evidence" value="ECO:0007669"/>
    <property type="project" value="InterPro"/>
</dbReference>
<dbReference type="OrthoDB" id="750178at2"/>
<evidence type="ECO:0000313" key="6">
    <source>
        <dbReference type="EMBL" id="TWI85750.1"/>
    </source>
</evidence>
<dbReference type="InterPro" id="IPR013766">
    <property type="entry name" value="Thioredoxin_domain"/>
</dbReference>
<dbReference type="InterPro" id="IPR017937">
    <property type="entry name" value="Thioredoxin_CS"/>
</dbReference>
<evidence type="ECO:0000256" key="4">
    <source>
        <dbReference type="ARBA" id="ARBA00023284"/>
    </source>
</evidence>
<protein>
    <submittedName>
        <fullName evidence="6">Peroxiredoxin</fullName>
    </submittedName>
</protein>
<dbReference type="InterPro" id="IPR036249">
    <property type="entry name" value="Thioredoxin-like_sf"/>
</dbReference>
<dbReference type="GO" id="GO:0016491">
    <property type="term" value="F:oxidoreductase activity"/>
    <property type="evidence" value="ECO:0007669"/>
    <property type="project" value="InterPro"/>
</dbReference>
<comment type="subcellular location">
    <subcellularLocation>
        <location evidence="1">Cell envelope</location>
    </subcellularLocation>
</comment>
<dbReference type="InterPro" id="IPR050553">
    <property type="entry name" value="Thioredoxin_ResA/DsbE_sf"/>
</dbReference>
<dbReference type="PANTHER" id="PTHR42852">
    <property type="entry name" value="THIOL:DISULFIDE INTERCHANGE PROTEIN DSBE"/>
    <property type="match status" value="1"/>
</dbReference>
<feature type="domain" description="Thioredoxin" evidence="5">
    <location>
        <begin position="235"/>
        <end position="374"/>
    </location>
</feature>
<dbReference type="SUPFAM" id="SSF52833">
    <property type="entry name" value="Thioredoxin-like"/>
    <property type="match status" value="1"/>
</dbReference>
<sequence length="374" mass="42380">MNRRILFLLTAAVIVVILLPFLAKTQTHSKISRTLKNLSISGYVHGFKDSSWLYLDDAEKLGTALDSAQVMDERFILKIKNKNNAAPKYYAIRTKSFSEYKFFWVENSALTFSGVKGQLKDAIIDGSDFQRKLESLYRQTKPYEVLIDSLRRNYGTVDSAIWKQILSLEEELTNINIRFVKSNASSVTAAYILSVYCKGWGRKISDSLYRQLAVQAKQSEYGQKAEQYIKLNKEIAVGSSYADFALPDTSGQTVKLSSLKGKYTLLEFWASWCGPCRRDNPHLVSLYDKYKQHGFELLGVSVDISASQWKKAIVTDKLPWPNVMTKKGSDDIVALQYGIFEIPTNYLVNAEGKIIAKNVRGKELAKKLNDLFGH</sequence>
<dbReference type="Pfam" id="PF14289">
    <property type="entry name" value="DUF4369"/>
    <property type="match status" value="1"/>
</dbReference>
<comment type="caution">
    <text evidence="6">The sequence shown here is derived from an EMBL/GenBank/DDBJ whole genome shotgun (WGS) entry which is preliminary data.</text>
</comment>
<evidence type="ECO:0000313" key="7">
    <source>
        <dbReference type="Proteomes" id="UP000316167"/>
    </source>
</evidence>
<keyword evidence="4" id="KW-0676">Redox-active center</keyword>
<dbReference type="PROSITE" id="PS51352">
    <property type="entry name" value="THIOREDOXIN_2"/>
    <property type="match status" value="1"/>
</dbReference>
<evidence type="ECO:0000256" key="1">
    <source>
        <dbReference type="ARBA" id="ARBA00004196"/>
    </source>
</evidence>
<dbReference type="EMBL" id="VLLE01000002">
    <property type="protein sequence ID" value="TWI85750.1"/>
    <property type="molecule type" value="Genomic_DNA"/>
</dbReference>
<keyword evidence="3" id="KW-1015">Disulfide bond</keyword>
<dbReference type="InterPro" id="IPR000866">
    <property type="entry name" value="AhpC/TSA"/>
</dbReference>
<dbReference type="PROSITE" id="PS00194">
    <property type="entry name" value="THIOREDOXIN_1"/>
    <property type="match status" value="1"/>
</dbReference>
<dbReference type="Pfam" id="PF00578">
    <property type="entry name" value="AhpC-TSA"/>
    <property type="match status" value="1"/>
</dbReference>
<dbReference type="GO" id="GO:0017004">
    <property type="term" value="P:cytochrome complex assembly"/>
    <property type="evidence" value="ECO:0007669"/>
    <property type="project" value="UniProtKB-KW"/>
</dbReference>
<name>A0A562SYM2_9BACT</name>
<dbReference type="InterPro" id="IPR025380">
    <property type="entry name" value="DUF4369"/>
</dbReference>
<proteinExistence type="predicted"/>
<dbReference type="RefSeq" id="WP_144884851.1">
    <property type="nucleotide sequence ID" value="NZ_VLLE01000002.1"/>
</dbReference>
<keyword evidence="7" id="KW-1185">Reference proteome</keyword>
<dbReference type="CDD" id="cd02966">
    <property type="entry name" value="TlpA_like_family"/>
    <property type="match status" value="1"/>
</dbReference>